<evidence type="ECO:0000313" key="2">
    <source>
        <dbReference type="EMBL" id="SAM62715.1"/>
    </source>
</evidence>
<evidence type="ECO:0000256" key="1">
    <source>
        <dbReference type="SAM" id="Phobius"/>
    </source>
</evidence>
<gene>
    <name evidence="2" type="ORF">CHUV0807_1040</name>
</gene>
<name>A0A1C3H3Z9_9GAMM</name>
<dbReference type="RefSeq" id="WP_079540216.1">
    <property type="nucleotide sequence ID" value="NZ_CP171111.1"/>
</dbReference>
<feature type="transmembrane region" description="Helical" evidence="1">
    <location>
        <begin position="143"/>
        <end position="164"/>
    </location>
</feature>
<keyword evidence="1" id="KW-0812">Transmembrane</keyword>
<dbReference type="Proteomes" id="UP000190837">
    <property type="component" value="Unassembled WGS sequence"/>
</dbReference>
<feature type="transmembrane region" description="Helical" evidence="1">
    <location>
        <begin position="170"/>
        <end position="190"/>
    </location>
</feature>
<keyword evidence="1" id="KW-1133">Transmembrane helix</keyword>
<keyword evidence="1" id="KW-0472">Membrane</keyword>
<evidence type="ECO:0000313" key="3">
    <source>
        <dbReference type="Proteomes" id="UP000190837"/>
    </source>
</evidence>
<sequence length="222" mass="25080">MRRTEPYHYHGKYRCTTTLFRGTVVASQKSRIVHTRISGGDGYLDTHNDGNIHAGTNPLASSSETRTYHEFFLRDDASGKEEAIELENWDVALREGHDVAVAWVADRTGEHLVAVYNYSLGQETYAENALPDTFQLHPPTTLITLNAFIWFAWLLMSIAVALKFGLWRPGAALVIILGLFIGIAMLHHFLNGIFNRDRERKTLDARADLRRTLRQRADAIGS</sequence>
<dbReference type="EMBL" id="FKLO01000040">
    <property type="protein sequence ID" value="SAM62715.1"/>
    <property type="molecule type" value="Genomic_DNA"/>
</dbReference>
<proteinExistence type="predicted"/>
<dbReference type="AlphaFoldDB" id="A0A1C3H3Z9"/>
<organism evidence="2 3">
    <name type="scientific">Cardiobacterium hominis</name>
    <dbReference type="NCBI Taxonomy" id="2718"/>
    <lineage>
        <taxon>Bacteria</taxon>
        <taxon>Pseudomonadati</taxon>
        <taxon>Pseudomonadota</taxon>
        <taxon>Gammaproteobacteria</taxon>
        <taxon>Cardiobacteriales</taxon>
        <taxon>Cardiobacteriaceae</taxon>
        <taxon>Cardiobacterium</taxon>
    </lineage>
</organism>
<reference evidence="3" key="1">
    <citation type="submission" date="2016-04" db="EMBL/GenBank/DDBJ databases">
        <authorList>
            <person name="Tagini F."/>
        </authorList>
    </citation>
    <scope>NUCLEOTIDE SEQUENCE [LARGE SCALE GENOMIC DNA]</scope>
    <source>
        <strain evidence="3">CHUV0807</strain>
    </source>
</reference>
<protein>
    <submittedName>
        <fullName evidence="2">Uncharacterized protein</fullName>
    </submittedName>
</protein>
<accession>A0A1C3H3Z9</accession>